<keyword evidence="4" id="KW-1185">Reference proteome</keyword>
<evidence type="ECO:0000313" key="3">
    <source>
        <dbReference type="EMBL" id="KAL1259380.1"/>
    </source>
</evidence>
<keyword evidence="1" id="KW-0812">Transmembrane</keyword>
<feature type="transmembrane region" description="Helical" evidence="1">
    <location>
        <begin position="130"/>
        <end position="153"/>
    </location>
</feature>
<evidence type="ECO:0000313" key="4">
    <source>
        <dbReference type="Proteomes" id="UP001558613"/>
    </source>
</evidence>
<name>A0ABR3M3H3_9TELE</name>
<keyword evidence="1" id="KW-1133">Transmembrane helix</keyword>
<dbReference type="EMBL" id="JAYMGO010000016">
    <property type="protein sequence ID" value="KAL1259380.1"/>
    <property type="molecule type" value="Genomic_DNA"/>
</dbReference>
<comment type="caution">
    <text evidence="3">The sequence shown here is derived from an EMBL/GenBank/DDBJ whole genome shotgun (WGS) entry which is preliminary data.</text>
</comment>
<organism evidence="3 4">
    <name type="scientific">Cirrhinus molitorella</name>
    <name type="common">mud carp</name>
    <dbReference type="NCBI Taxonomy" id="172907"/>
    <lineage>
        <taxon>Eukaryota</taxon>
        <taxon>Metazoa</taxon>
        <taxon>Chordata</taxon>
        <taxon>Craniata</taxon>
        <taxon>Vertebrata</taxon>
        <taxon>Euteleostomi</taxon>
        <taxon>Actinopterygii</taxon>
        <taxon>Neopterygii</taxon>
        <taxon>Teleostei</taxon>
        <taxon>Ostariophysi</taxon>
        <taxon>Cypriniformes</taxon>
        <taxon>Cyprinidae</taxon>
        <taxon>Labeoninae</taxon>
        <taxon>Labeonini</taxon>
        <taxon>Cirrhinus</taxon>
    </lineage>
</organism>
<keyword evidence="1" id="KW-0472">Membrane</keyword>
<dbReference type="Proteomes" id="UP001558613">
    <property type="component" value="Unassembled WGS sequence"/>
</dbReference>
<gene>
    <name evidence="3" type="ORF">QQF64_009957</name>
</gene>
<evidence type="ECO:0000256" key="2">
    <source>
        <dbReference type="SAM" id="SignalP"/>
    </source>
</evidence>
<feature type="signal peptide" evidence="2">
    <location>
        <begin position="1"/>
        <end position="20"/>
    </location>
</feature>
<proteinExistence type="predicted"/>
<feature type="chain" id="PRO_5047522602" evidence="2">
    <location>
        <begin position="21"/>
        <end position="178"/>
    </location>
</feature>
<reference evidence="3 4" key="1">
    <citation type="submission" date="2023-09" db="EMBL/GenBank/DDBJ databases">
        <authorList>
            <person name="Wang M."/>
        </authorList>
    </citation>
    <scope>NUCLEOTIDE SEQUENCE [LARGE SCALE GENOMIC DNA]</scope>
    <source>
        <strain evidence="3">GT-2023</strain>
        <tissue evidence="3">Liver</tissue>
    </source>
</reference>
<sequence>MKAVVGVILFVYSSIKLTEAGVLQCTGKRQNDRQFLFEILYDINEYYFSDCEIQLLINRTLVGLFVDGKSSFMSPITNLTASTATLQTCPENLECLLSCPTVKIIEKHQCFCNTSKTTSLSEVGFSDWSILVWTGVSVSVILLVFGIIAFVLCKKKQRARIPPNGQVATEETVGLQAP</sequence>
<accession>A0ABR3M3H3</accession>
<evidence type="ECO:0000256" key="1">
    <source>
        <dbReference type="SAM" id="Phobius"/>
    </source>
</evidence>
<keyword evidence="2" id="KW-0732">Signal</keyword>
<protein>
    <submittedName>
        <fullName evidence="3">Uncharacterized protein</fullName>
    </submittedName>
</protein>